<dbReference type="InterPro" id="IPR050699">
    <property type="entry name" value="RNA-DNA_Helicase"/>
</dbReference>
<dbReference type="SUPFAM" id="SSF52540">
    <property type="entry name" value="P-loop containing nucleoside triphosphate hydrolases"/>
    <property type="match status" value="1"/>
</dbReference>
<dbReference type="PANTHER" id="PTHR12131:SF1">
    <property type="entry name" value="ATP-DEPENDENT RNA HELICASE SUPV3L1, MITOCHONDRIAL-RELATED"/>
    <property type="match status" value="1"/>
</dbReference>
<dbReference type="CDD" id="cd18805">
    <property type="entry name" value="SF2_C_suv3"/>
    <property type="match status" value="1"/>
</dbReference>
<evidence type="ECO:0000256" key="3">
    <source>
        <dbReference type="ARBA" id="ARBA00022801"/>
    </source>
</evidence>
<evidence type="ECO:0000256" key="6">
    <source>
        <dbReference type="ARBA" id="ARBA00022946"/>
    </source>
</evidence>
<dbReference type="InterPro" id="IPR027417">
    <property type="entry name" value="P-loop_NTPase"/>
</dbReference>
<feature type="compositionally biased region" description="Basic residues" evidence="8">
    <location>
        <begin position="835"/>
        <end position="845"/>
    </location>
</feature>
<sequence>MAQSEVPSLVDFEEVKNLLESERKTIIKINSFSDDEEYVRSTEDAALILDFIKEVQQSLHTFFLEFPSLVPLFGKEYTTFYDFVQRENVLDLIFLDDCMFPEQERYYFGQDGGISLNILSLHQKAFFEWMQKVKDNHLNSQAKILEKFSLSLKMSDLDCQCLSCNANYRTRLREFIFESCIENIEKSYEKIEGALNRPIEEIGDIYNSLQKELDKTVFKARNKLKRSSLNRLESQIKNNLSDRFDYPSDLAKDHSRNIIPYLRDWLNNNDLSEDLIEDKEYEKFFSQLGSNLWKGKKYLQREFRKFVRAIVVLKKKDVSSKILNDYLGEFWLHSNARDIKRTIIYHMGPTNSGKTYHAIEALSKAKTGCYLAPLRLLAGELYDTLNSKGAKTTLLTGEEVIENEGATHFSSTIEMARFGEVFDCCVIDEIQMITDKQRGWAWTRALVNIFSPEIHVCGDPSAYELVKQIADLCGDELVVKEYTRMTELNVQPKPIVVGQLEKNDALIVFSRRNALRFKRDLEKVGFKVSIVYGRLSPEVRREQARKFDEGETDIIVSTDAISMGMNLPVRRIVFSTLSKFIDGHEFIISQSEIKQIAGRAGRFGRFPTGFVTTLSKVENGIKEINDALSAELSQSTQCMVGPDLDIYNKVNNALADNNLPDLKLSEFLRLFHTMDFKKPFYCVQLKEMIELAEMVEDTDTEGALSSSEIFGFACAPVNQGLLEHVQYYMWILSHYVKSQDILNEPIDSKSSDIDYLETSIKCVELYQWLARHFSNKNFLFNESDLLENKGLAVDRLNTLLSEKIVPTCSSCGVKLGEKHKFAICEDCFQQRRFSRRGGGPRKGRGNSKAQAFKKGLPPRKGGKKTGFKKKRKFSGKKN</sequence>
<dbReference type="EC" id="3.6.4.13" evidence="1"/>
<evidence type="ECO:0000313" key="10">
    <source>
        <dbReference type="EMBL" id="CBW27782.1"/>
    </source>
</evidence>
<reference evidence="11" key="1">
    <citation type="journal article" date="2013" name="ISME J.">
        <title>A small predatory core genome in the divergent marine Bacteriovorax marinus SJ and the terrestrial Bdellovibrio bacteriovorus.</title>
        <authorList>
            <person name="Crossman L.C."/>
            <person name="Chen H."/>
            <person name="Cerdeno-Tarraga A.M."/>
            <person name="Brooks K."/>
            <person name="Quail M.A."/>
            <person name="Pineiro S.A."/>
            <person name="Hobley L."/>
            <person name="Sockett R.E."/>
            <person name="Bentley S.D."/>
            <person name="Parkhill J."/>
            <person name="Williams H.N."/>
            <person name="Stine O.C."/>
        </authorList>
    </citation>
    <scope>NUCLEOTIDE SEQUENCE [LARGE SCALE GENOMIC DNA]</scope>
    <source>
        <strain evidence="11">ATCC BAA-682 / DSM 15412 / SJ</strain>
    </source>
</reference>
<dbReference type="Gene3D" id="1.20.272.40">
    <property type="match status" value="1"/>
</dbReference>
<dbReference type="CDD" id="cd17913">
    <property type="entry name" value="DEXQc_Suv3"/>
    <property type="match status" value="1"/>
</dbReference>
<dbReference type="RefSeq" id="WP_014245553.1">
    <property type="nucleotide sequence ID" value="NC_016620.1"/>
</dbReference>
<name>E1WZ94_HALMS</name>
<dbReference type="Gene3D" id="3.40.50.300">
    <property type="entry name" value="P-loop containing nucleotide triphosphate hydrolases"/>
    <property type="match status" value="2"/>
</dbReference>
<keyword evidence="2" id="KW-0547">Nucleotide-binding</keyword>
<evidence type="ECO:0000259" key="9">
    <source>
        <dbReference type="PROSITE" id="PS51194"/>
    </source>
</evidence>
<dbReference type="GO" id="GO:0005524">
    <property type="term" value="F:ATP binding"/>
    <property type="evidence" value="ECO:0007669"/>
    <property type="project" value="UniProtKB-KW"/>
</dbReference>
<dbReference type="STRING" id="862908.BMS_3020"/>
<dbReference type="Pfam" id="PF22527">
    <property type="entry name" value="DEXQc_Suv3"/>
    <property type="match status" value="1"/>
</dbReference>
<feature type="domain" description="Helicase C-terminal" evidence="9">
    <location>
        <begin position="465"/>
        <end position="647"/>
    </location>
</feature>
<evidence type="ECO:0000313" key="11">
    <source>
        <dbReference type="Proteomes" id="UP000008963"/>
    </source>
</evidence>
<dbReference type="PATRIC" id="fig|862908.3.peg.2888"/>
<evidence type="ECO:0000256" key="2">
    <source>
        <dbReference type="ARBA" id="ARBA00022741"/>
    </source>
</evidence>
<organism evidence="10 11">
    <name type="scientific">Halobacteriovorax marinus (strain ATCC BAA-682 / DSM 15412 / SJ)</name>
    <name type="common">Bacteriovorax marinus</name>
    <dbReference type="NCBI Taxonomy" id="862908"/>
    <lineage>
        <taxon>Bacteria</taxon>
        <taxon>Pseudomonadati</taxon>
        <taxon>Bdellovibrionota</taxon>
        <taxon>Bacteriovoracia</taxon>
        <taxon>Bacteriovoracales</taxon>
        <taxon>Halobacteriovoraceae</taxon>
        <taxon>Halobacteriovorax</taxon>
    </lineage>
</organism>
<protein>
    <recommendedName>
        <fullName evidence="1">RNA helicase</fullName>
        <ecNumber evidence="1">3.6.4.13</ecNumber>
    </recommendedName>
</protein>
<dbReference type="KEGG" id="bmx:BMS_3020"/>
<evidence type="ECO:0000256" key="1">
    <source>
        <dbReference type="ARBA" id="ARBA00012552"/>
    </source>
</evidence>
<dbReference type="HOGENOM" id="CLU_327544_0_0_7"/>
<dbReference type="GO" id="GO:0003724">
    <property type="term" value="F:RNA helicase activity"/>
    <property type="evidence" value="ECO:0007669"/>
    <property type="project" value="UniProtKB-EC"/>
</dbReference>
<proteinExistence type="predicted"/>
<dbReference type="InterPro" id="IPR055206">
    <property type="entry name" value="DEXQc_SUV3"/>
</dbReference>
<keyword evidence="5" id="KW-0067">ATP-binding</keyword>
<comment type="catalytic activity">
    <reaction evidence="7">
        <text>ATP + H2O = ADP + phosphate + H(+)</text>
        <dbReference type="Rhea" id="RHEA:13065"/>
        <dbReference type="ChEBI" id="CHEBI:15377"/>
        <dbReference type="ChEBI" id="CHEBI:15378"/>
        <dbReference type="ChEBI" id="CHEBI:30616"/>
        <dbReference type="ChEBI" id="CHEBI:43474"/>
        <dbReference type="ChEBI" id="CHEBI:456216"/>
        <dbReference type="EC" id="3.6.4.13"/>
    </reaction>
</comment>
<dbReference type="PANTHER" id="PTHR12131">
    <property type="entry name" value="ATP-DEPENDENT RNA AND DNA HELICASE"/>
    <property type="match status" value="1"/>
</dbReference>
<dbReference type="PROSITE" id="PS51194">
    <property type="entry name" value="HELICASE_CTER"/>
    <property type="match status" value="1"/>
</dbReference>
<dbReference type="Pfam" id="PF00271">
    <property type="entry name" value="Helicase_C"/>
    <property type="match status" value="1"/>
</dbReference>
<keyword evidence="4 10" id="KW-0347">Helicase</keyword>
<keyword evidence="6" id="KW-0809">Transit peptide</keyword>
<keyword evidence="11" id="KW-1185">Reference proteome</keyword>
<dbReference type="EMBL" id="FQ312005">
    <property type="protein sequence ID" value="CBW27782.1"/>
    <property type="molecule type" value="Genomic_DNA"/>
</dbReference>
<evidence type="ECO:0000256" key="7">
    <source>
        <dbReference type="ARBA" id="ARBA00047984"/>
    </source>
</evidence>
<evidence type="ECO:0000256" key="5">
    <source>
        <dbReference type="ARBA" id="ARBA00022840"/>
    </source>
</evidence>
<dbReference type="GO" id="GO:0016787">
    <property type="term" value="F:hydrolase activity"/>
    <property type="evidence" value="ECO:0007669"/>
    <property type="project" value="UniProtKB-KW"/>
</dbReference>
<evidence type="ECO:0000256" key="4">
    <source>
        <dbReference type="ARBA" id="ARBA00022806"/>
    </source>
</evidence>
<dbReference type="InterPro" id="IPR044774">
    <property type="entry name" value="Suv3_DEXQc"/>
</dbReference>
<accession>E1WZ94</accession>
<evidence type="ECO:0000256" key="8">
    <source>
        <dbReference type="SAM" id="MobiDB-lite"/>
    </source>
</evidence>
<feature type="compositionally biased region" description="Basic residues" evidence="8">
    <location>
        <begin position="856"/>
        <end position="878"/>
    </location>
</feature>
<dbReference type="eggNOG" id="COG4581">
    <property type="taxonomic scope" value="Bacteria"/>
</dbReference>
<keyword evidence="3" id="KW-0378">Hydrolase</keyword>
<dbReference type="SMART" id="SM00490">
    <property type="entry name" value="HELICc"/>
    <property type="match status" value="1"/>
</dbReference>
<gene>
    <name evidence="10" type="ordered locus">BMS_3020</name>
</gene>
<dbReference type="OrthoDB" id="9807155at2"/>
<dbReference type="AlphaFoldDB" id="E1WZ94"/>
<dbReference type="Proteomes" id="UP000008963">
    <property type="component" value="Chromosome"/>
</dbReference>
<feature type="region of interest" description="Disordered" evidence="8">
    <location>
        <begin position="835"/>
        <end position="878"/>
    </location>
</feature>
<dbReference type="InterPro" id="IPR001650">
    <property type="entry name" value="Helicase_C-like"/>
</dbReference>